<dbReference type="RefSeq" id="WP_189772604.1">
    <property type="nucleotide sequence ID" value="NZ_BNCK01000008.1"/>
</dbReference>
<protein>
    <recommendedName>
        <fullName evidence="2">DUF5077 domain-containing protein</fullName>
    </recommendedName>
</protein>
<proteinExistence type="predicted"/>
<reference evidence="3" key="1">
    <citation type="journal article" date="2014" name="Int. J. Syst. Evol. Microbiol.">
        <title>Complete genome sequence of Corynebacterium casei LMG S-19264T (=DSM 44701T), isolated from a smear-ripened cheese.</title>
        <authorList>
            <consortium name="US DOE Joint Genome Institute (JGI-PGF)"/>
            <person name="Walter F."/>
            <person name="Albersmeier A."/>
            <person name="Kalinowski J."/>
            <person name="Ruckert C."/>
        </authorList>
    </citation>
    <scope>NUCLEOTIDE SEQUENCE</scope>
    <source>
        <strain evidence="3">KCTC 42731</strain>
    </source>
</reference>
<reference evidence="3" key="2">
    <citation type="submission" date="2020-09" db="EMBL/GenBank/DDBJ databases">
        <authorList>
            <person name="Sun Q."/>
            <person name="Kim S."/>
        </authorList>
    </citation>
    <scope>NUCLEOTIDE SEQUENCE</scope>
    <source>
        <strain evidence="3">KCTC 42731</strain>
    </source>
</reference>
<feature type="compositionally biased region" description="Basic and acidic residues" evidence="1">
    <location>
        <begin position="38"/>
        <end position="47"/>
    </location>
</feature>
<keyword evidence="4" id="KW-1185">Reference proteome</keyword>
<dbReference type="Proteomes" id="UP000623842">
    <property type="component" value="Unassembled WGS sequence"/>
</dbReference>
<evidence type="ECO:0000313" key="4">
    <source>
        <dbReference type="Proteomes" id="UP000623842"/>
    </source>
</evidence>
<dbReference type="PROSITE" id="PS51257">
    <property type="entry name" value="PROKAR_LIPOPROTEIN"/>
    <property type="match status" value="1"/>
</dbReference>
<comment type="caution">
    <text evidence="3">The sequence shown here is derived from an EMBL/GenBank/DDBJ whole genome shotgun (WGS) entry which is preliminary data.</text>
</comment>
<dbReference type="Pfam" id="PF16871">
    <property type="entry name" value="DUF5077"/>
    <property type="match status" value="1"/>
</dbReference>
<name>A0A919BNS3_9GAMM</name>
<feature type="domain" description="DUF5077" evidence="2">
    <location>
        <begin position="53"/>
        <end position="174"/>
    </location>
</feature>
<dbReference type="EMBL" id="BNCK01000008">
    <property type="protein sequence ID" value="GHG00759.1"/>
    <property type="molecule type" value="Genomic_DNA"/>
</dbReference>
<dbReference type="AlphaFoldDB" id="A0A919BNS3"/>
<evidence type="ECO:0000313" key="3">
    <source>
        <dbReference type="EMBL" id="GHG00759.1"/>
    </source>
</evidence>
<evidence type="ECO:0000256" key="1">
    <source>
        <dbReference type="SAM" id="MobiDB-lite"/>
    </source>
</evidence>
<gene>
    <name evidence="3" type="ORF">GCM10017161_31530</name>
</gene>
<dbReference type="InterPro" id="IPR031712">
    <property type="entry name" value="DUF5077"/>
</dbReference>
<dbReference type="InterPro" id="IPR021862">
    <property type="entry name" value="DUF3472"/>
</dbReference>
<organism evidence="3 4">
    <name type="scientific">Thalassotalea marina</name>
    <dbReference type="NCBI Taxonomy" id="1673741"/>
    <lineage>
        <taxon>Bacteria</taxon>
        <taxon>Pseudomonadati</taxon>
        <taxon>Pseudomonadota</taxon>
        <taxon>Gammaproteobacteria</taxon>
        <taxon>Alteromonadales</taxon>
        <taxon>Colwelliaceae</taxon>
        <taxon>Thalassotalea</taxon>
    </lineage>
</organism>
<evidence type="ECO:0000259" key="2">
    <source>
        <dbReference type="Pfam" id="PF16871"/>
    </source>
</evidence>
<accession>A0A919BNS3</accession>
<feature type="region of interest" description="Disordered" evidence="1">
    <location>
        <begin position="27"/>
        <end position="47"/>
    </location>
</feature>
<dbReference type="Pfam" id="PF11958">
    <property type="entry name" value="DUF3472"/>
    <property type="match status" value="1"/>
</dbReference>
<sequence length="453" mass="50683">MIKQLHCHIGASLLFSLSLLVGCGGSSSSKPEPTASEKPAETKDPAELTKIKIPVAGNSWIANDIDASNTLISDNGLQGWKNTDQELITFVYLENTGNLHLSLDTKVASGSSTLEVEVAGKTKLITLNNTEQKAIYVDEFVIDEAGYQRIVIRGINHSADTIADIQHVNIGGTASTGNIYYVKDDFYWGRRGPSVHLNYQVPNPDAAYEWFYTELEVPQGQDTMGSYFMANGFAEGYMGIQVNSPTERRVLFSVWSPYQTDNPNEIPEEDRIKLLKKGADVNTGKFGNEGSGGQSFLVYNWKPDTRYRFLLRIKPADIDQHSDYTAYFYAPELEKWQLIASFRRPKTSTYVARPHAFLENFITGAGQFERKAYYGNQWLRTDGGDWQAISQASFSYDATADKKARMDYQGGEENGEFFLRNTGFFTGPTTFGTQFTREQTDAPNIDFDMINAL</sequence>